<protein>
    <recommendedName>
        <fullName evidence="11">Phospholipid/glycerol acyltransferase domain-containing protein</fullName>
    </recommendedName>
</protein>
<organism evidence="9 10">
    <name type="scientific">Phyllosticta citribraziliensis</name>
    <dbReference type="NCBI Taxonomy" id="989973"/>
    <lineage>
        <taxon>Eukaryota</taxon>
        <taxon>Fungi</taxon>
        <taxon>Dikarya</taxon>
        <taxon>Ascomycota</taxon>
        <taxon>Pezizomycotina</taxon>
        <taxon>Dothideomycetes</taxon>
        <taxon>Dothideomycetes incertae sedis</taxon>
        <taxon>Botryosphaeriales</taxon>
        <taxon>Phyllostictaceae</taxon>
        <taxon>Phyllosticta</taxon>
    </lineage>
</organism>
<evidence type="ECO:0000313" key="10">
    <source>
        <dbReference type="Proteomes" id="UP001360953"/>
    </source>
</evidence>
<reference evidence="9 10" key="1">
    <citation type="submission" date="2024-04" db="EMBL/GenBank/DDBJ databases">
        <title>Phyllosticta paracitricarpa is synonymous to the EU quarantine fungus P. citricarpa based on phylogenomic analyses.</title>
        <authorList>
            <consortium name="Lawrence Berkeley National Laboratory"/>
            <person name="Van ingen-buijs V.A."/>
            <person name="Van westerhoven A.C."/>
            <person name="Haridas S."/>
            <person name="Skiadas P."/>
            <person name="Martin F."/>
            <person name="Groenewald J.Z."/>
            <person name="Crous P.W."/>
            <person name="Seidl M.F."/>
        </authorList>
    </citation>
    <scope>NUCLEOTIDE SEQUENCE [LARGE SCALE GENOMIC DNA]</scope>
    <source>
        <strain evidence="9 10">CPC 17464</strain>
    </source>
</reference>
<keyword evidence="2 8" id="KW-0812">Transmembrane</keyword>
<evidence type="ECO:0000313" key="9">
    <source>
        <dbReference type="EMBL" id="KAK7544763.1"/>
    </source>
</evidence>
<feature type="compositionally biased region" description="Low complexity" evidence="7">
    <location>
        <begin position="282"/>
        <end position="291"/>
    </location>
</feature>
<dbReference type="PANTHER" id="PTHR23063">
    <property type="entry name" value="PHOSPHOLIPID ACYLTRANSFERASE"/>
    <property type="match status" value="1"/>
</dbReference>
<evidence type="ECO:0008006" key="11">
    <source>
        <dbReference type="Google" id="ProtNLM"/>
    </source>
</evidence>
<evidence type="ECO:0000256" key="5">
    <source>
        <dbReference type="ARBA" id="ARBA00023136"/>
    </source>
</evidence>
<dbReference type="Proteomes" id="UP001360953">
    <property type="component" value="Unassembled WGS sequence"/>
</dbReference>
<evidence type="ECO:0000256" key="3">
    <source>
        <dbReference type="ARBA" id="ARBA00022989"/>
    </source>
</evidence>
<sequence>MEKYSQYRDRGSGIAPFFPVRPDPSGIALPLHVFLFACRLPLLLGASAIYFLLLSWLSVGLLVRKAALWLILGIPGVWWIDLQIDGVRRGSLAKHHKNRLPSSGTVIASSFTSPLDALYLAAIFDPVFTISYPNTRLVERVNLFRAFLHALAPPTTQPPPNAKLTTLAALIAQNPDTSIVVWPECTTTNGRGILPFSPSLLTVPARTKIFPLSLRYSPGDVTTPIPQTYFDFLWNLCSKPTHCIRVRIAEAVFNTSASSKQSATASGRDLSPRSGDYTETNGLDGSLLGNGDADGELSAEEQKVLDRVGEDLARLGRVKRVGLGVKEKADFIKTWTKKRR</sequence>
<feature type="region of interest" description="Disordered" evidence="7">
    <location>
        <begin position="261"/>
        <end position="294"/>
    </location>
</feature>
<keyword evidence="6" id="KW-0012">Acyltransferase</keyword>
<keyword evidence="3 8" id="KW-1133">Transmembrane helix</keyword>
<keyword evidence="5 8" id="KW-0472">Membrane</keyword>
<evidence type="ECO:0000256" key="6">
    <source>
        <dbReference type="ARBA" id="ARBA00023315"/>
    </source>
</evidence>
<dbReference type="RefSeq" id="XP_066659998.1">
    <property type="nucleotide sequence ID" value="XM_066796762.1"/>
</dbReference>
<keyword evidence="1" id="KW-0808">Transferase</keyword>
<keyword evidence="10" id="KW-1185">Reference proteome</keyword>
<keyword evidence="4" id="KW-0443">Lipid metabolism</keyword>
<evidence type="ECO:0000256" key="7">
    <source>
        <dbReference type="SAM" id="MobiDB-lite"/>
    </source>
</evidence>
<name>A0ABR1MA65_9PEZI</name>
<evidence type="ECO:0000256" key="4">
    <source>
        <dbReference type="ARBA" id="ARBA00023098"/>
    </source>
</evidence>
<gene>
    <name evidence="9" type="ORF">J3D65DRAFT_545380</name>
</gene>
<accession>A0ABR1MA65</accession>
<dbReference type="GeneID" id="92029668"/>
<comment type="caution">
    <text evidence="9">The sequence shown here is derived from an EMBL/GenBank/DDBJ whole genome shotgun (WGS) entry which is preliminary data.</text>
</comment>
<evidence type="ECO:0000256" key="2">
    <source>
        <dbReference type="ARBA" id="ARBA00022692"/>
    </source>
</evidence>
<evidence type="ECO:0000256" key="8">
    <source>
        <dbReference type="SAM" id="Phobius"/>
    </source>
</evidence>
<dbReference type="EMBL" id="JBBPEH010000001">
    <property type="protein sequence ID" value="KAK7544763.1"/>
    <property type="molecule type" value="Genomic_DNA"/>
</dbReference>
<proteinExistence type="predicted"/>
<evidence type="ECO:0000256" key="1">
    <source>
        <dbReference type="ARBA" id="ARBA00022679"/>
    </source>
</evidence>
<feature type="transmembrane region" description="Helical" evidence="8">
    <location>
        <begin position="31"/>
        <end position="54"/>
    </location>
</feature>
<dbReference type="PANTHER" id="PTHR23063:SF60">
    <property type="entry name" value="LYSOPHOSPHATIDIC ACID:OLEOYL-COA ACYLTRANSFERASE 1"/>
    <property type="match status" value="1"/>
</dbReference>